<gene>
    <name evidence="1" type="ORF">H6G97_35870</name>
</gene>
<protein>
    <submittedName>
        <fullName evidence="1">Uncharacterized protein</fullName>
    </submittedName>
</protein>
<organism evidence="1 2">
    <name type="scientific">Nostoc flagelliforme FACHB-838</name>
    <dbReference type="NCBI Taxonomy" id="2692904"/>
    <lineage>
        <taxon>Bacteria</taxon>
        <taxon>Bacillati</taxon>
        <taxon>Cyanobacteriota</taxon>
        <taxon>Cyanophyceae</taxon>
        <taxon>Nostocales</taxon>
        <taxon>Nostocaceae</taxon>
        <taxon>Nostoc</taxon>
    </lineage>
</organism>
<dbReference type="EMBL" id="JACJSI010000175">
    <property type="protein sequence ID" value="MBD2534571.1"/>
    <property type="molecule type" value="Genomic_DNA"/>
</dbReference>
<evidence type="ECO:0000313" key="2">
    <source>
        <dbReference type="Proteomes" id="UP000623440"/>
    </source>
</evidence>
<reference evidence="1 2" key="1">
    <citation type="journal article" date="2020" name="ISME J.">
        <title>Comparative genomics reveals insights into cyanobacterial evolution and habitat adaptation.</title>
        <authorList>
            <person name="Chen M.Y."/>
            <person name="Teng W.K."/>
            <person name="Zhao L."/>
            <person name="Hu C.X."/>
            <person name="Zhou Y.K."/>
            <person name="Han B.P."/>
            <person name="Song L.R."/>
            <person name="Shu W.S."/>
        </authorList>
    </citation>
    <scope>NUCLEOTIDE SEQUENCE [LARGE SCALE GENOMIC DNA]</scope>
    <source>
        <strain evidence="1 2">FACHB-838</strain>
    </source>
</reference>
<keyword evidence="2" id="KW-1185">Reference proteome</keyword>
<dbReference type="RefSeq" id="WP_190945199.1">
    <property type="nucleotide sequence ID" value="NZ_JACJSI010000175.1"/>
</dbReference>
<proteinExistence type="predicted"/>
<accession>A0ABR8DYS1</accession>
<comment type="caution">
    <text evidence="1">The sequence shown here is derived from an EMBL/GenBank/DDBJ whole genome shotgun (WGS) entry which is preliminary data.</text>
</comment>
<evidence type="ECO:0000313" key="1">
    <source>
        <dbReference type="EMBL" id="MBD2534571.1"/>
    </source>
</evidence>
<dbReference type="Proteomes" id="UP000623440">
    <property type="component" value="Unassembled WGS sequence"/>
</dbReference>
<sequence>MHCQNLGWRVRHWVAAPEVLQLPACGVSADEGDLRSHQSGIFEWAGGIGAEVFGIVRKAESGLFDSVGRKSAESLRVGNYT</sequence>
<name>A0ABR8DYS1_9NOSO</name>